<feature type="region of interest" description="Disordered" evidence="1">
    <location>
        <begin position="20"/>
        <end position="60"/>
    </location>
</feature>
<accession>A0ABQ7W0C9</accession>
<dbReference type="EMBL" id="JAIVGD010000005">
    <property type="protein sequence ID" value="KAH0773444.1"/>
    <property type="molecule type" value="Genomic_DNA"/>
</dbReference>
<evidence type="ECO:0000313" key="3">
    <source>
        <dbReference type="Proteomes" id="UP000826656"/>
    </source>
</evidence>
<evidence type="ECO:0000313" key="2">
    <source>
        <dbReference type="EMBL" id="KAH0773444.1"/>
    </source>
</evidence>
<proteinExistence type="predicted"/>
<feature type="compositionally biased region" description="Low complexity" evidence="1">
    <location>
        <begin position="20"/>
        <end position="35"/>
    </location>
</feature>
<gene>
    <name evidence="2" type="ORF">KY290_010581</name>
</gene>
<keyword evidence="3" id="KW-1185">Reference proteome</keyword>
<evidence type="ECO:0000256" key="1">
    <source>
        <dbReference type="SAM" id="MobiDB-lite"/>
    </source>
</evidence>
<dbReference type="Proteomes" id="UP000826656">
    <property type="component" value="Unassembled WGS sequence"/>
</dbReference>
<reference evidence="2 3" key="1">
    <citation type="journal article" date="2021" name="bioRxiv">
        <title>Chromosome-scale and haplotype-resolved genome assembly of a tetraploid potato cultivar.</title>
        <authorList>
            <person name="Sun H."/>
            <person name="Jiao W.-B."/>
            <person name="Krause K."/>
            <person name="Campoy J.A."/>
            <person name="Goel M."/>
            <person name="Folz-Donahue K."/>
            <person name="Kukat C."/>
            <person name="Huettel B."/>
            <person name="Schneeberger K."/>
        </authorList>
    </citation>
    <scope>NUCLEOTIDE SEQUENCE [LARGE SCALE GENOMIC DNA]</scope>
    <source>
        <strain evidence="2">SolTubOtavaFocal</strain>
        <tissue evidence="2">Leaves</tissue>
    </source>
</reference>
<name>A0ABQ7W0C9_SOLTU</name>
<organism evidence="2 3">
    <name type="scientific">Solanum tuberosum</name>
    <name type="common">Potato</name>
    <dbReference type="NCBI Taxonomy" id="4113"/>
    <lineage>
        <taxon>Eukaryota</taxon>
        <taxon>Viridiplantae</taxon>
        <taxon>Streptophyta</taxon>
        <taxon>Embryophyta</taxon>
        <taxon>Tracheophyta</taxon>
        <taxon>Spermatophyta</taxon>
        <taxon>Magnoliopsida</taxon>
        <taxon>eudicotyledons</taxon>
        <taxon>Gunneridae</taxon>
        <taxon>Pentapetalae</taxon>
        <taxon>asterids</taxon>
        <taxon>lamiids</taxon>
        <taxon>Solanales</taxon>
        <taxon>Solanaceae</taxon>
        <taxon>Solanoideae</taxon>
        <taxon>Solaneae</taxon>
        <taxon>Solanum</taxon>
    </lineage>
</organism>
<protein>
    <submittedName>
        <fullName evidence="2">Uncharacterized protein</fullName>
    </submittedName>
</protein>
<feature type="compositionally biased region" description="Basic residues" evidence="1">
    <location>
        <begin position="36"/>
        <end position="52"/>
    </location>
</feature>
<comment type="caution">
    <text evidence="2">The sequence shown here is derived from an EMBL/GenBank/DDBJ whole genome shotgun (WGS) entry which is preliminary data.</text>
</comment>
<sequence>MPSWKTASPSSSFEVDILSLSSDSSESWISPSLYSSKKRASSSKKKAPKKPRPLVIGSLL</sequence>